<keyword evidence="3" id="KW-1185">Reference proteome</keyword>
<accession>A0AAF0F5Y9</accession>
<feature type="compositionally biased region" description="Low complexity" evidence="1">
    <location>
        <begin position="143"/>
        <end position="157"/>
    </location>
</feature>
<sequence length="694" mass="77624">MVSLKVNKDLVQRRNELKQEFASHVGRSLESSLQQLLPDSPGNNQQCNGKLDQVLNEEGLPFVDPVEIVNDEDTSLHSTATPSHSSFNTPQEFVRRAPGQVEPFHAEQLPQTGQSRKQWMDSVLSSLEQQEEEELSREVARDSTSSNVTTSENTQSTPMKAIQRGFLQRQTTAEGDTWHSKPHKDDTKKQPKKQVRIVAPDSESDDDQQAQRMHGTEQKRHKSVQYGRHPDDVGVEEEAARIVDMLGPQVIEGHPNAQRIFADIEAEQQRMVQLPDQREQDQVIENEPAKPAIGEAIVEREASTDTISEKQPKAPRKKLSAFKQRQLDRQKQTEPDSSQIPDAPKISHNVSAIERAGQVDDTLQASRVQQGLPPRVPHARPSKAYAERLAKRRETGSENLDRTREIEFHDVSPPPTDGKRAVRFGATTVVEPEEDEESLHFQSQQATTKIDMDDEEILSQDSYEQEFEEDPEDDLQDEGLWDSDEEYTAGDLEALKPKLEGHENDAFWNEELAREYAEAKARLSLLPTSSVAGEAMDEDHEDAAESYGIAPLDASLANTQPQTHSSQSSRRHMSKFKAARLSGEPLHNPHDDLAARQDSNNDSNKNSGDSSVARPAPVMVLPSLAPVRYPRPTADPNEIDLDGESDEDDDRLQELMRARLDLANGSSDAFHASESERQSQPPKVSSSSYQKSSS</sequence>
<dbReference type="AlphaFoldDB" id="A0AAF0F5Y9"/>
<feature type="compositionally biased region" description="Polar residues" evidence="1">
    <location>
        <begin position="556"/>
        <end position="568"/>
    </location>
</feature>
<proteinExistence type="predicted"/>
<feature type="compositionally biased region" description="Acidic residues" evidence="1">
    <location>
        <begin position="637"/>
        <end position="651"/>
    </location>
</feature>
<feature type="region of interest" description="Disordered" evidence="1">
    <location>
        <begin position="106"/>
        <end position="232"/>
    </location>
</feature>
<name>A0AAF0F5Y9_9BASI</name>
<feature type="compositionally biased region" description="Basic and acidic residues" evidence="1">
    <location>
        <begin position="392"/>
        <end position="410"/>
    </location>
</feature>
<feature type="compositionally biased region" description="Basic and acidic residues" evidence="1">
    <location>
        <begin position="297"/>
        <end position="312"/>
    </location>
</feature>
<feature type="compositionally biased region" description="Acidic residues" evidence="1">
    <location>
        <begin position="535"/>
        <end position="544"/>
    </location>
</feature>
<feature type="region of interest" description="Disordered" evidence="1">
    <location>
        <begin position="532"/>
        <end position="694"/>
    </location>
</feature>
<feature type="compositionally biased region" description="Acidic residues" evidence="1">
    <location>
        <begin position="452"/>
        <end position="482"/>
    </location>
</feature>
<feature type="compositionally biased region" description="Basic and acidic residues" evidence="1">
    <location>
        <begin position="325"/>
        <end position="334"/>
    </location>
</feature>
<organism evidence="2 3">
    <name type="scientific">Malassezia psittaci</name>
    <dbReference type="NCBI Taxonomy" id="1821823"/>
    <lineage>
        <taxon>Eukaryota</taxon>
        <taxon>Fungi</taxon>
        <taxon>Dikarya</taxon>
        <taxon>Basidiomycota</taxon>
        <taxon>Ustilaginomycotina</taxon>
        <taxon>Malasseziomycetes</taxon>
        <taxon>Malasseziales</taxon>
        <taxon>Malasseziaceae</taxon>
        <taxon>Malassezia</taxon>
    </lineage>
</organism>
<feature type="region of interest" description="Disordered" evidence="1">
    <location>
        <begin position="296"/>
        <end position="344"/>
    </location>
</feature>
<evidence type="ECO:0000313" key="2">
    <source>
        <dbReference type="EMBL" id="WFD43383.1"/>
    </source>
</evidence>
<reference evidence="2" key="1">
    <citation type="submission" date="2023-02" db="EMBL/GenBank/DDBJ databases">
        <title>Mating type loci evolution in Malassezia.</title>
        <authorList>
            <person name="Coelho M.A."/>
        </authorList>
    </citation>
    <scope>NUCLEOTIDE SEQUENCE</scope>
    <source>
        <strain evidence="2">CBS 14136</strain>
    </source>
</reference>
<gene>
    <name evidence="2" type="ORF">MPSI1_002044</name>
</gene>
<feature type="compositionally biased region" description="Low complexity" evidence="1">
    <location>
        <begin position="678"/>
        <end position="694"/>
    </location>
</feature>
<feature type="compositionally biased region" description="Basic residues" evidence="1">
    <location>
        <begin position="569"/>
        <end position="578"/>
    </location>
</feature>
<dbReference type="EMBL" id="CP118376">
    <property type="protein sequence ID" value="WFD43383.1"/>
    <property type="molecule type" value="Genomic_DNA"/>
</dbReference>
<feature type="compositionally biased region" description="Low complexity" evidence="1">
    <location>
        <begin position="598"/>
        <end position="611"/>
    </location>
</feature>
<feature type="region of interest" description="Disordered" evidence="1">
    <location>
        <begin position="392"/>
        <end position="482"/>
    </location>
</feature>
<evidence type="ECO:0000313" key="3">
    <source>
        <dbReference type="Proteomes" id="UP001214628"/>
    </source>
</evidence>
<evidence type="ECO:0000256" key="1">
    <source>
        <dbReference type="SAM" id="MobiDB-lite"/>
    </source>
</evidence>
<feature type="compositionally biased region" description="Basic and acidic residues" evidence="1">
    <location>
        <begin position="176"/>
        <end position="189"/>
    </location>
</feature>
<dbReference type="Proteomes" id="UP001214628">
    <property type="component" value="Chromosome 2"/>
</dbReference>
<protein>
    <submittedName>
        <fullName evidence="2">Uncharacterized protein</fullName>
    </submittedName>
</protein>